<dbReference type="OrthoDB" id="334894at2"/>
<name>A0A3S2VE74_9ACTN</name>
<sequence>MQAVRLAAWQREPVVAEVERPVPRAAEVLLRVEAAGLCHSDVHVVDAPAGTLPYEPPFTLGHEVAGRVEALGPDADADGLSVGDRFVVYGPWGCGSCSRCAAGQDNYCDRRGTLSWHGVGLGRDGGMAEYVLVPSARHLVPIGDLSADQAAPLSDAGLTSYHAIAGLRDLLGEGTTAAVIGVGGLGHVAIQILRATTPSRVLAVDVREEALALAERSGAHFATLPRPDTARVLRTQAGGVGVDAVLDFAGTTATLELAAAALRPGGGLALVGSGGGQLTVRKSGFLPPGFRLSLPFWGPLPELPEVIALARSGAVRVETEHFPLSAAPEAFARLRRGQVRARAVLVPDCTRKSNAVAYGRAPRPEGAGRDTW</sequence>
<evidence type="ECO:0000256" key="3">
    <source>
        <dbReference type="ARBA" id="ARBA00022833"/>
    </source>
</evidence>
<evidence type="ECO:0000256" key="8">
    <source>
        <dbReference type="ARBA" id="ARBA00039102"/>
    </source>
</evidence>
<dbReference type="EC" id="1.1.1.329" evidence="8"/>
<dbReference type="SUPFAM" id="SSF51735">
    <property type="entry name" value="NAD(P)-binding Rossmann-fold domains"/>
    <property type="match status" value="1"/>
</dbReference>
<dbReference type="GO" id="GO:0016491">
    <property type="term" value="F:oxidoreductase activity"/>
    <property type="evidence" value="ECO:0007669"/>
    <property type="project" value="UniProtKB-KW"/>
</dbReference>
<comment type="similarity">
    <text evidence="7">Belongs to the zinc-containing alcohol dehydrogenase family. DOIA dehydrogenase subfamily.</text>
</comment>
<dbReference type="EMBL" id="RZYA01000014">
    <property type="protein sequence ID" value="RVU20973.1"/>
    <property type="molecule type" value="Genomic_DNA"/>
</dbReference>
<evidence type="ECO:0000313" key="15">
    <source>
        <dbReference type="Proteomes" id="UP000283128"/>
    </source>
</evidence>
<dbReference type="InterPro" id="IPR013154">
    <property type="entry name" value="ADH-like_N"/>
</dbReference>
<gene>
    <name evidence="14" type="ORF">EOT10_26170</name>
</gene>
<proteinExistence type="inferred from homology"/>
<dbReference type="PANTHER" id="PTHR43401">
    <property type="entry name" value="L-THREONINE 3-DEHYDROGENASE"/>
    <property type="match status" value="1"/>
</dbReference>
<evidence type="ECO:0000256" key="2">
    <source>
        <dbReference type="ARBA" id="ARBA00022723"/>
    </source>
</evidence>
<evidence type="ECO:0000256" key="4">
    <source>
        <dbReference type="ARBA" id="ARBA00023002"/>
    </source>
</evidence>
<dbReference type="SUPFAM" id="SSF50129">
    <property type="entry name" value="GroES-like"/>
    <property type="match status" value="1"/>
</dbReference>
<protein>
    <recommendedName>
        <fullName evidence="9">2-deoxy-scyllo-inosamine dehydrogenase</fullName>
        <ecNumber evidence="8">1.1.1.329</ecNumber>
    </recommendedName>
</protein>
<dbReference type="InterPro" id="IPR036291">
    <property type="entry name" value="NAD(P)-bd_dom_sf"/>
</dbReference>
<keyword evidence="2 12" id="KW-0479">Metal-binding</keyword>
<comment type="function">
    <text evidence="5">Catalyzes the oxidation of 2-deoxy-scyllo-inosamine (DOIA) with NAD(+) or NADP(+), forming 3-amino-2,3-dideoxy-scyllo-inosose (amino-DOI).</text>
</comment>
<dbReference type="InterPro" id="IPR002328">
    <property type="entry name" value="ADH_Zn_CS"/>
</dbReference>
<dbReference type="InterPro" id="IPR050129">
    <property type="entry name" value="Zn_alcohol_dh"/>
</dbReference>
<dbReference type="Pfam" id="PF08240">
    <property type="entry name" value="ADH_N"/>
    <property type="match status" value="1"/>
</dbReference>
<keyword evidence="3 12" id="KW-0862">Zinc</keyword>
<accession>A0A3S2VE74</accession>
<keyword evidence="15" id="KW-1185">Reference proteome</keyword>
<evidence type="ECO:0000256" key="12">
    <source>
        <dbReference type="RuleBase" id="RU361277"/>
    </source>
</evidence>
<dbReference type="GO" id="GO:0008270">
    <property type="term" value="F:zinc ion binding"/>
    <property type="evidence" value="ECO:0007669"/>
    <property type="project" value="InterPro"/>
</dbReference>
<evidence type="ECO:0000256" key="9">
    <source>
        <dbReference type="ARBA" id="ARBA00039387"/>
    </source>
</evidence>
<dbReference type="PANTHER" id="PTHR43401:SF4">
    <property type="entry name" value="D-ARABINOSE 1-DEHYDROGENASE (NADP(+))"/>
    <property type="match status" value="1"/>
</dbReference>
<comment type="catalytic activity">
    <reaction evidence="10">
        <text>2-deoxy-scyllo-inosamine + NAD(+) = 3-amino-2,3-dideoxy-scyllo-inosose + NADH + H(+)</text>
        <dbReference type="Rhea" id="RHEA:33883"/>
        <dbReference type="ChEBI" id="CHEBI:15378"/>
        <dbReference type="ChEBI" id="CHEBI:57540"/>
        <dbReference type="ChEBI" id="CHEBI:57945"/>
        <dbReference type="ChEBI" id="CHEBI:65002"/>
        <dbReference type="ChEBI" id="CHEBI:65003"/>
        <dbReference type="EC" id="1.1.1.329"/>
    </reaction>
</comment>
<organism evidence="14 15">
    <name type="scientific">Streptomyces antnestii</name>
    <dbReference type="NCBI Taxonomy" id="2494256"/>
    <lineage>
        <taxon>Bacteria</taxon>
        <taxon>Bacillati</taxon>
        <taxon>Actinomycetota</taxon>
        <taxon>Actinomycetes</taxon>
        <taxon>Kitasatosporales</taxon>
        <taxon>Streptomycetaceae</taxon>
        <taxon>Streptomyces</taxon>
    </lineage>
</organism>
<dbReference type="CDD" id="cd05284">
    <property type="entry name" value="arabinose_DH_like"/>
    <property type="match status" value="1"/>
</dbReference>
<comment type="caution">
    <text evidence="14">The sequence shown here is derived from an EMBL/GenBank/DDBJ whole genome shotgun (WGS) entry which is preliminary data.</text>
</comment>
<dbReference type="SMART" id="SM00829">
    <property type="entry name" value="PKS_ER"/>
    <property type="match status" value="1"/>
</dbReference>
<evidence type="ECO:0000313" key="14">
    <source>
        <dbReference type="EMBL" id="RVU20973.1"/>
    </source>
</evidence>
<evidence type="ECO:0000256" key="7">
    <source>
        <dbReference type="ARBA" id="ARBA00038004"/>
    </source>
</evidence>
<dbReference type="Gene3D" id="3.40.50.720">
    <property type="entry name" value="NAD(P)-binding Rossmann-like Domain"/>
    <property type="match status" value="1"/>
</dbReference>
<dbReference type="PROSITE" id="PS00059">
    <property type="entry name" value="ADH_ZINC"/>
    <property type="match status" value="1"/>
</dbReference>
<dbReference type="Pfam" id="PF00107">
    <property type="entry name" value="ADH_zinc_N"/>
    <property type="match status" value="1"/>
</dbReference>
<evidence type="ECO:0000256" key="11">
    <source>
        <dbReference type="ARBA" id="ARBA00049085"/>
    </source>
</evidence>
<dbReference type="InterPro" id="IPR011032">
    <property type="entry name" value="GroES-like_sf"/>
</dbReference>
<reference evidence="14 15" key="1">
    <citation type="submission" date="2019-01" db="EMBL/GenBank/DDBJ databases">
        <title>Genome sequences of Streptomyces and Rhizobium isolates collected from root and soil.</title>
        <authorList>
            <person name="Chhettri S."/>
            <person name="Sevigny J.L."/>
            <person name="Sen A."/>
            <person name="Ennis N."/>
            <person name="Tisa L."/>
        </authorList>
    </citation>
    <scope>NUCLEOTIDE SEQUENCE [LARGE SCALE GENOMIC DNA]</scope>
    <source>
        <strain evidence="14 15">San01</strain>
    </source>
</reference>
<feature type="domain" description="Enoyl reductase (ER)" evidence="13">
    <location>
        <begin position="2"/>
        <end position="345"/>
    </location>
</feature>
<dbReference type="Proteomes" id="UP000283128">
    <property type="component" value="Unassembled WGS sequence"/>
</dbReference>
<dbReference type="InterPro" id="IPR020843">
    <property type="entry name" value="ER"/>
</dbReference>
<dbReference type="Gene3D" id="3.90.180.10">
    <property type="entry name" value="Medium-chain alcohol dehydrogenases, catalytic domain"/>
    <property type="match status" value="1"/>
</dbReference>
<evidence type="ECO:0000259" key="13">
    <source>
        <dbReference type="SMART" id="SM00829"/>
    </source>
</evidence>
<comment type="cofactor">
    <cofactor evidence="1 12">
        <name>Zn(2+)</name>
        <dbReference type="ChEBI" id="CHEBI:29105"/>
    </cofactor>
</comment>
<evidence type="ECO:0000256" key="1">
    <source>
        <dbReference type="ARBA" id="ARBA00001947"/>
    </source>
</evidence>
<evidence type="ECO:0000256" key="6">
    <source>
        <dbReference type="ARBA" id="ARBA00037908"/>
    </source>
</evidence>
<evidence type="ECO:0000256" key="10">
    <source>
        <dbReference type="ARBA" id="ARBA00048685"/>
    </source>
</evidence>
<comment type="catalytic activity">
    <reaction evidence="11">
        <text>2-deoxy-scyllo-inosamine + NADP(+) = 3-amino-2,3-dideoxy-scyllo-inosose + NADPH + H(+)</text>
        <dbReference type="Rhea" id="RHEA:33879"/>
        <dbReference type="ChEBI" id="CHEBI:15378"/>
        <dbReference type="ChEBI" id="CHEBI:57783"/>
        <dbReference type="ChEBI" id="CHEBI:58349"/>
        <dbReference type="ChEBI" id="CHEBI:65002"/>
        <dbReference type="ChEBI" id="CHEBI:65003"/>
        <dbReference type="EC" id="1.1.1.329"/>
    </reaction>
</comment>
<dbReference type="AlphaFoldDB" id="A0A3S2VE74"/>
<evidence type="ECO:0000256" key="5">
    <source>
        <dbReference type="ARBA" id="ARBA00037678"/>
    </source>
</evidence>
<dbReference type="InterPro" id="IPR013149">
    <property type="entry name" value="ADH-like_C"/>
</dbReference>
<dbReference type="RefSeq" id="WP_127830926.1">
    <property type="nucleotide sequence ID" value="NZ_RZYA01000014.1"/>
</dbReference>
<keyword evidence="4" id="KW-0560">Oxidoreductase</keyword>
<comment type="pathway">
    <text evidence="6">Metabolic intermediate biosynthesis; 2-deoxystreptamine biosynthesis; 2-deoxystreptamine from D-glucose 6-phosphate: step 3/4.</text>
</comment>